<dbReference type="Proteomes" id="UP000000552">
    <property type="component" value="Chromosome"/>
</dbReference>
<feature type="region of interest" description="Disordered" evidence="1">
    <location>
        <begin position="1"/>
        <end position="46"/>
    </location>
</feature>
<feature type="region of interest" description="Disordered" evidence="1">
    <location>
        <begin position="58"/>
        <end position="94"/>
    </location>
</feature>
<dbReference type="HOGENOM" id="CLU_1053237_0_0_5"/>
<gene>
    <name evidence="2" type="ordered locus">mll4413</name>
</gene>
<dbReference type="KEGG" id="mlo:mll4413"/>
<protein>
    <submittedName>
        <fullName evidence="2">Mll4413 protein</fullName>
    </submittedName>
</protein>
<accession>Q98E47</accession>
<evidence type="ECO:0000313" key="3">
    <source>
        <dbReference type="Proteomes" id="UP000000552"/>
    </source>
</evidence>
<proteinExistence type="predicted"/>
<name>Q98E47_RHILO</name>
<sequence>MHGMWTRQGASQARGRSRRRCDSRSGCRQSPGLDIGLQPGQHPAPALGMLGRRIAQAGKTAMADGEARALGGRRKQPGDRGLPPAKRRMVPGIGPCLHDPARRFDLEEFAAGRQLPAVGRADDNRPAAADAKVGRPVGHAVGVGGPPPLLDLARDQRREDAFHRRFDLGRRHDRLAIGHALYPEDVHHRCLRIRFVSVSKRALHPFVGGRSKPLPVSSRLLRLASTSGQPLLTFGISRCGPSASWVTASFINSPSCSMAKVQRV</sequence>
<evidence type="ECO:0000313" key="2">
    <source>
        <dbReference type="EMBL" id="BAB51073.1"/>
    </source>
</evidence>
<reference evidence="2 3" key="1">
    <citation type="journal article" date="2000" name="DNA Res.">
        <title>Complete genome structure of the nitrogen-fixing symbiotic bacterium Mesorhizobium loti.</title>
        <authorList>
            <person name="Kaneko T."/>
            <person name="Nakamura Y."/>
            <person name="Sato S."/>
            <person name="Asamizu E."/>
            <person name="Kato T."/>
            <person name="Sasamoto S."/>
            <person name="Watanabe A."/>
            <person name="Idesawa K."/>
            <person name="Ishikawa A."/>
            <person name="Kawashima K."/>
            <person name="Kimura T."/>
            <person name="Kishida Y."/>
            <person name="Kiyokawa C."/>
            <person name="Kohara M."/>
            <person name="Matsumoto M."/>
            <person name="Matsuno A."/>
            <person name="Mochizuki Y."/>
            <person name="Nakayama S."/>
            <person name="Nakazaki N."/>
            <person name="Shimpo S."/>
            <person name="Sugimoto M."/>
            <person name="Takeuchi C."/>
            <person name="Yamada M."/>
            <person name="Tabata S."/>
        </authorList>
    </citation>
    <scope>NUCLEOTIDE SEQUENCE [LARGE SCALE GENOMIC DNA]</scope>
    <source>
        <strain evidence="3">LMG 29417 / CECT 9101 / MAFF 303099</strain>
    </source>
</reference>
<dbReference type="AlphaFoldDB" id="Q98E47"/>
<organism evidence="2 3">
    <name type="scientific">Mesorhizobium japonicum (strain LMG 29417 / CECT 9101 / MAFF 303099)</name>
    <name type="common">Mesorhizobium loti (strain MAFF 303099)</name>
    <dbReference type="NCBI Taxonomy" id="266835"/>
    <lineage>
        <taxon>Bacteria</taxon>
        <taxon>Pseudomonadati</taxon>
        <taxon>Pseudomonadota</taxon>
        <taxon>Alphaproteobacteria</taxon>
        <taxon>Hyphomicrobiales</taxon>
        <taxon>Phyllobacteriaceae</taxon>
        <taxon>Mesorhizobium</taxon>
    </lineage>
</organism>
<dbReference type="EMBL" id="BA000012">
    <property type="protein sequence ID" value="BAB51073.1"/>
    <property type="molecule type" value="Genomic_DNA"/>
</dbReference>
<evidence type="ECO:0000256" key="1">
    <source>
        <dbReference type="SAM" id="MobiDB-lite"/>
    </source>
</evidence>